<sequence length="123" mass="14064">MTVFYDTDLYHSISAQMSDKPVSAQDKFMLRLPDGMREAIGERAKQNGRSMNSEIVQILQDAIDGEKNLTDLSLLIEKIPSNANSDEITEVFRKLVDQQNELLKKFLEQNNVMRVMLKEANKS</sequence>
<dbReference type="Proteomes" id="UP000038204">
    <property type="component" value="Unassembled WGS sequence"/>
</dbReference>
<dbReference type="InterPro" id="IPR010985">
    <property type="entry name" value="Ribbon_hlx_hlx"/>
</dbReference>
<dbReference type="GO" id="GO:0043565">
    <property type="term" value="F:sequence-specific DNA binding"/>
    <property type="evidence" value="ECO:0007669"/>
    <property type="project" value="UniProtKB-ARBA"/>
</dbReference>
<dbReference type="GO" id="GO:0006355">
    <property type="term" value="P:regulation of DNA-templated transcription"/>
    <property type="evidence" value="ECO:0007669"/>
    <property type="project" value="InterPro"/>
</dbReference>
<dbReference type="Gene3D" id="1.10.1220.10">
    <property type="entry name" value="Met repressor-like"/>
    <property type="match status" value="1"/>
</dbReference>
<dbReference type="Pfam" id="PF03869">
    <property type="entry name" value="Arc"/>
    <property type="match status" value="1"/>
</dbReference>
<gene>
    <name evidence="2" type="ORF">ERS008667_01581</name>
</gene>
<reference evidence="2 3" key="1">
    <citation type="submission" date="2015-03" db="EMBL/GenBank/DDBJ databases">
        <authorList>
            <person name="Murphy D."/>
        </authorList>
    </citation>
    <scope>NUCLEOTIDE SEQUENCE [LARGE SCALE GENOMIC DNA]</scope>
    <source>
        <strain evidence="2 3">Y233</strain>
    </source>
</reference>
<accession>A0A0T9PUB0</accession>
<evidence type="ECO:0000313" key="2">
    <source>
        <dbReference type="EMBL" id="CNH80683.1"/>
    </source>
</evidence>
<organism evidence="2 3">
    <name type="scientific">Yersinia similis</name>
    <dbReference type="NCBI Taxonomy" id="367190"/>
    <lineage>
        <taxon>Bacteria</taxon>
        <taxon>Pseudomonadati</taxon>
        <taxon>Pseudomonadota</taxon>
        <taxon>Gammaproteobacteria</taxon>
        <taxon>Enterobacterales</taxon>
        <taxon>Yersiniaceae</taxon>
        <taxon>Yersinia</taxon>
    </lineage>
</organism>
<dbReference type="EMBL" id="CQBK01000009">
    <property type="protein sequence ID" value="CNH80683.1"/>
    <property type="molecule type" value="Genomic_DNA"/>
</dbReference>
<dbReference type="AlphaFoldDB" id="A0A0T9PUB0"/>
<dbReference type="InterPro" id="IPR005569">
    <property type="entry name" value="Arc_DNA-bd_dom"/>
</dbReference>
<dbReference type="InterPro" id="IPR013321">
    <property type="entry name" value="Arc_rbn_hlx_hlx"/>
</dbReference>
<name>A0A0T9PUB0_9GAMM</name>
<feature type="domain" description="Arc-like DNA binding" evidence="1">
    <location>
        <begin position="23"/>
        <end position="71"/>
    </location>
</feature>
<dbReference type="SUPFAM" id="SSF47598">
    <property type="entry name" value="Ribbon-helix-helix"/>
    <property type="match status" value="1"/>
</dbReference>
<protein>
    <submittedName>
        <fullName evidence="2">Transcriptional regulator</fullName>
    </submittedName>
</protein>
<proteinExistence type="predicted"/>
<evidence type="ECO:0000313" key="3">
    <source>
        <dbReference type="Proteomes" id="UP000038204"/>
    </source>
</evidence>
<evidence type="ECO:0000259" key="1">
    <source>
        <dbReference type="Pfam" id="PF03869"/>
    </source>
</evidence>